<feature type="chain" id="PRO_5036131043" evidence="3">
    <location>
        <begin position="19"/>
        <end position="750"/>
    </location>
</feature>
<gene>
    <name evidence="5" type="ORF">SeLEV6574_g01679</name>
    <name evidence="4" type="ORF">SeMB42_g07580</name>
</gene>
<feature type="compositionally biased region" description="Basic and acidic residues" evidence="1">
    <location>
        <begin position="581"/>
        <end position="591"/>
    </location>
</feature>
<dbReference type="Proteomes" id="UP000320475">
    <property type="component" value="Unassembled WGS sequence"/>
</dbReference>
<keyword evidence="3" id="KW-0732">Signal</keyword>
<reference evidence="6 7" key="1">
    <citation type="journal article" date="2019" name="Sci. Rep.">
        <title>Comparative genomics of chytrid fungi reveal insights into the obligate biotrophic and pathogenic lifestyle of Synchytrium endobioticum.</title>
        <authorList>
            <person name="van de Vossenberg B.T.L.H."/>
            <person name="Warris S."/>
            <person name="Nguyen H.D.T."/>
            <person name="van Gent-Pelzer M.P.E."/>
            <person name="Joly D.L."/>
            <person name="van de Geest H.C."/>
            <person name="Bonants P.J.M."/>
            <person name="Smith D.S."/>
            <person name="Levesque C.A."/>
            <person name="van der Lee T.A.J."/>
        </authorList>
    </citation>
    <scope>NUCLEOTIDE SEQUENCE [LARGE SCALE GENOMIC DNA]</scope>
    <source>
        <strain evidence="5 7">LEV6574</strain>
        <strain evidence="4 6">MB42</strain>
    </source>
</reference>
<accession>A0A507DCQ9</accession>
<feature type="signal peptide" evidence="3">
    <location>
        <begin position="1"/>
        <end position="18"/>
    </location>
</feature>
<dbReference type="EMBL" id="QEAN01000561">
    <property type="protein sequence ID" value="TPX32760.1"/>
    <property type="molecule type" value="Genomic_DNA"/>
</dbReference>
<evidence type="ECO:0000256" key="2">
    <source>
        <dbReference type="SAM" id="Phobius"/>
    </source>
</evidence>
<keyword evidence="6" id="KW-1185">Reference proteome</keyword>
<dbReference type="EMBL" id="QEAM01000040">
    <property type="protein sequence ID" value="TPX49085.1"/>
    <property type="molecule type" value="Genomic_DNA"/>
</dbReference>
<keyword evidence="2" id="KW-1133">Transmembrane helix</keyword>
<dbReference type="Proteomes" id="UP000317494">
    <property type="component" value="Unassembled WGS sequence"/>
</dbReference>
<sequence>MKPLVYVVALYLIITTVALENDVHTFIDPHNQVKPDVIRHRLSHHSLMKRSDPHSASSVRYRTRNTAKKSGSSAVFRAWSCYISGYAAALLLVAIGITALLGFSIMTATPSLGVSITMMLIGILISFLFNWKVPPGIFSENRQKATRDAGTATDELEDMEEERLKHYGRLMRDGSRGAEMFGVPAVDDDYRKALPGEDVVASRITDLEAIAAAYVKESEDVRRNRLLYDVVELFYLSERDKSVRDNELSVPVPPKLHLLSGRLAGSYQLNMHLHNASMARELSLLYKQLMVYKYYDVMNSEPLAQPTREDLFQRIMQSLLDLGAYLALYNRDGRYAALMEGRIWTDKSVAICDDGTFYQATNRPRDEFGPKIATLEDKIADIPYQELTPNALAELLKETGTDSIGTYIAGKSEQYTKMEALTTDDLFVGLRYNGAMWLAPRAMTNRHFSPRCSSAKLYEELLVRGKSQCASTGTGPEAEISGHVMTVTNEDLRNALVERFWIPLPDELPSGISFTFASDSAPDNRGATYSPPSESAESVDVLAESYHMDAEDPDADSQDGESPVSIACTLGAPPVDSSTSCDERTPTTVEPDERAQWQYSIPDPSDDESTEMTDKYVDANSDLPRISSSHTSWDSARDSDYDSDYYEVGRQSGSPVAVSFPTDLDLSLLTKGKETEWLAREQARRSDPSLPMAMYLMSNEPPANLASPASVPPAYVTRRAGNGESITVVLTHFNCCTSHKAHLVTYLPSA</sequence>
<keyword evidence="2" id="KW-0472">Membrane</keyword>
<organism evidence="5 7">
    <name type="scientific">Synchytrium endobioticum</name>
    <dbReference type="NCBI Taxonomy" id="286115"/>
    <lineage>
        <taxon>Eukaryota</taxon>
        <taxon>Fungi</taxon>
        <taxon>Fungi incertae sedis</taxon>
        <taxon>Chytridiomycota</taxon>
        <taxon>Chytridiomycota incertae sedis</taxon>
        <taxon>Chytridiomycetes</taxon>
        <taxon>Synchytriales</taxon>
        <taxon>Synchytriaceae</taxon>
        <taxon>Synchytrium</taxon>
    </lineage>
</organism>
<dbReference type="VEuPathDB" id="FungiDB:SeMB42_g07580"/>
<proteinExistence type="predicted"/>
<evidence type="ECO:0000313" key="4">
    <source>
        <dbReference type="EMBL" id="TPX32760.1"/>
    </source>
</evidence>
<evidence type="ECO:0000256" key="1">
    <source>
        <dbReference type="SAM" id="MobiDB-lite"/>
    </source>
</evidence>
<evidence type="ECO:0000313" key="5">
    <source>
        <dbReference type="EMBL" id="TPX49085.1"/>
    </source>
</evidence>
<evidence type="ECO:0000256" key="3">
    <source>
        <dbReference type="SAM" id="SignalP"/>
    </source>
</evidence>
<dbReference type="AlphaFoldDB" id="A0A507DCQ9"/>
<feature type="transmembrane region" description="Helical" evidence="2">
    <location>
        <begin position="83"/>
        <end position="105"/>
    </location>
</feature>
<keyword evidence="2" id="KW-0812">Transmembrane</keyword>
<name>A0A507DCQ9_9FUNG</name>
<protein>
    <submittedName>
        <fullName evidence="5">Uncharacterized protein</fullName>
    </submittedName>
</protein>
<feature type="region of interest" description="Disordered" evidence="1">
    <location>
        <begin position="519"/>
        <end position="539"/>
    </location>
</feature>
<evidence type="ECO:0000313" key="6">
    <source>
        <dbReference type="Proteomes" id="UP000317494"/>
    </source>
</evidence>
<feature type="region of interest" description="Disordered" evidence="1">
    <location>
        <begin position="571"/>
        <end position="591"/>
    </location>
</feature>
<comment type="caution">
    <text evidence="5">The sequence shown here is derived from an EMBL/GenBank/DDBJ whole genome shotgun (WGS) entry which is preliminary data.</text>
</comment>
<feature type="transmembrane region" description="Helical" evidence="2">
    <location>
        <begin position="112"/>
        <end position="131"/>
    </location>
</feature>
<evidence type="ECO:0000313" key="7">
    <source>
        <dbReference type="Proteomes" id="UP000320475"/>
    </source>
</evidence>